<name>A0A0S4MM35_ECHMU</name>
<organism evidence="1 2">
    <name type="scientific">Echinococcus multilocularis</name>
    <name type="common">Fox tapeworm</name>
    <dbReference type="NCBI Taxonomy" id="6211"/>
    <lineage>
        <taxon>Eukaryota</taxon>
        <taxon>Metazoa</taxon>
        <taxon>Spiralia</taxon>
        <taxon>Lophotrochozoa</taxon>
        <taxon>Platyhelminthes</taxon>
        <taxon>Cestoda</taxon>
        <taxon>Eucestoda</taxon>
        <taxon>Cyclophyllidea</taxon>
        <taxon>Taeniidae</taxon>
        <taxon>Echinococcus</taxon>
    </lineage>
</organism>
<dbReference type="EMBL" id="LN902848">
    <property type="protein sequence ID" value="CUT99793.1"/>
    <property type="molecule type" value="Genomic_DNA"/>
</dbReference>
<sequence length="66" mass="7490">MQGSHNLRMTRFNAIIHRKLVGGCYLRDTEGAVTYLRRWGSQPTDSIEKAKMTVDHLSLGRTTLSL</sequence>
<accession>A0A0S4MM35</accession>
<reference evidence="1" key="1">
    <citation type="journal article" date="2013" name="Nature">
        <title>The genomes of four tapeworm species reveal adaptations to parasitism.</title>
        <authorList>
            <person name="Tsai I.J."/>
            <person name="Zarowiecki M."/>
            <person name="Holroyd N."/>
            <person name="Garciarrubio A."/>
            <person name="Sanchez-Flores A."/>
            <person name="Brooks K.L."/>
            <person name="Tracey A."/>
            <person name="Bobes R.J."/>
            <person name="Fragoso G."/>
            <person name="Sciutto E."/>
            <person name="Aslett M."/>
            <person name="Beasley H."/>
            <person name="Bennett H.M."/>
            <person name="Cai J."/>
            <person name="Camicia F."/>
            <person name="Clark R."/>
            <person name="Cucher M."/>
            <person name="De Silva N."/>
            <person name="Day T.A."/>
            <person name="Deplazes P."/>
            <person name="Estrada K."/>
            <person name="Fernandez C."/>
            <person name="Holland P.W."/>
            <person name="Hou J."/>
            <person name="Hu S."/>
            <person name="Huckvale T."/>
            <person name="Hung S.S."/>
            <person name="Kamenetzky L."/>
            <person name="Keane J.A."/>
            <person name="Kiss F."/>
            <person name="Koziol U."/>
            <person name="Lambert O."/>
            <person name="Liu K."/>
            <person name="Luo X."/>
            <person name="Luo Y."/>
            <person name="Macchiaroli N."/>
            <person name="Nichol S."/>
            <person name="Paps J."/>
            <person name="Parkinson J."/>
            <person name="Pouchkina-Stantcheva N."/>
            <person name="Riddiford N."/>
            <person name="Rosenzvit M."/>
            <person name="Salinas G."/>
            <person name="Wasmuth J.D."/>
            <person name="Zamanian M."/>
            <person name="Zheng Y."/>
            <person name="Cai X."/>
            <person name="Soberon X."/>
            <person name="Olson P.D."/>
            <person name="Laclette J.P."/>
            <person name="Brehm K."/>
            <person name="Berriman M."/>
            <person name="Garciarrubio A."/>
            <person name="Bobes R.J."/>
            <person name="Fragoso G."/>
            <person name="Sanchez-Flores A."/>
            <person name="Estrada K."/>
            <person name="Cevallos M.A."/>
            <person name="Morett E."/>
            <person name="Gonzalez V."/>
            <person name="Portillo T."/>
            <person name="Ochoa-Leyva A."/>
            <person name="Jose M.V."/>
            <person name="Sciutto E."/>
            <person name="Landa A."/>
            <person name="Jimenez L."/>
            <person name="Valdes V."/>
            <person name="Carrero J.C."/>
            <person name="Larralde C."/>
            <person name="Morales-Montor J."/>
            <person name="Limon-Lason J."/>
            <person name="Soberon X."/>
            <person name="Laclette J.P."/>
        </authorList>
    </citation>
    <scope>NUCLEOTIDE SEQUENCE [LARGE SCALE GENOMIC DNA]</scope>
</reference>
<keyword evidence="1" id="KW-0689">Ribosomal protein</keyword>
<keyword evidence="1" id="KW-0687">Ribonucleoprotein</keyword>
<proteinExistence type="predicted"/>
<keyword evidence="2" id="KW-1185">Reference proteome</keyword>
<dbReference type="GO" id="GO:0005840">
    <property type="term" value="C:ribosome"/>
    <property type="evidence" value="ECO:0007669"/>
    <property type="project" value="UniProtKB-KW"/>
</dbReference>
<reference evidence="1" key="2">
    <citation type="submission" date="2015-11" db="EMBL/GenBank/DDBJ databases">
        <authorList>
            <person name="Zhang Y."/>
            <person name="Guo Z."/>
        </authorList>
    </citation>
    <scope>NUCLEOTIDE SEQUENCE</scope>
</reference>
<protein>
    <submittedName>
        <fullName evidence="1">60S ribosomal protein L28</fullName>
    </submittedName>
</protein>
<evidence type="ECO:0000313" key="1">
    <source>
        <dbReference type="EMBL" id="CUT99793.1"/>
    </source>
</evidence>
<evidence type="ECO:0000313" key="2">
    <source>
        <dbReference type="Proteomes" id="UP000017246"/>
    </source>
</evidence>
<dbReference type="Proteomes" id="UP000017246">
    <property type="component" value="Unassembled WGS sequence"/>
</dbReference>
<dbReference type="AlphaFoldDB" id="A0A0S4MM35"/>